<accession>A0A928VX23</accession>
<comment type="caution">
    <text evidence="7">The sequence shown here is derived from an EMBL/GenBank/DDBJ whole genome shotgun (WGS) entry which is preliminary data.</text>
</comment>
<dbReference type="SMART" id="SM00320">
    <property type="entry name" value="WD40"/>
    <property type="match status" value="12"/>
</dbReference>
<dbReference type="PROSITE" id="PS50294">
    <property type="entry name" value="WD_REPEATS_REGION"/>
    <property type="match status" value="10"/>
</dbReference>
<feature type="repeat" description="WD" evidence="3">
    <location>
        <begin position="1222"/>
        <end position="1253"/>
    </location>
</feature>
<feature type="repeat" description="WD" evidence="3">
    <location>
        <begin position="808"/>
        <end position="839"/>
    </location>
</feature>
<dbReference type="InterPro" id="IPR001680">
    <property type="entry name" value="WD40_rpt"/>
</dbReference>
<dbReference type="InterPro" id="IPR011659">
    <property type="entry name" value="WD40"/>
</dbReference>
<dbReference type="Gene3D" id="2.40.10.120">
    <property type="match status" value="1"/>
</dbReference>
<dbReference type="SUPFAM" id="SSF52540">
    <property type="entry name" value="P-loop containing nucleoside triphosphate hydrolases"/>
    <property type="match status" value="1"/>
</dbReference>
<evidence type="ECO:0000256" key="3">
    <source>
        <dbReference type="PROSITE-ProRule" id="PRU00221"/>
    </source>
</evidence>
<dbReference type="InterPro" id="IPR020472">
    <property type="entry name" value="WD40_PAC1"/>
</dbReference>
<feature type="region of interest" description="Disordered" evidence="5">
    <location>
        <begin position="556"/>
        <end position="575"/>
    </location>
</feature>
<organism evidence="7 8">
    <name type="scientific">Zarconia navalis LEGE 11467</name>
    <dbReference type="NCBI Taxonomy" id="1828826"/>
    <lineage>
        <taxon>Bacteria</taxon>
        <taxon>Bacillati</taxon>
        <taxon>Cyanobacteriota</taxon>
        <taxon>Cyanophyceae</taxon>
        <taxon>Oscillatoriophycideae</taxon>
        <taxon>Oscillatoriales</taxon>
        <taxon>Oscillatoriales incertae sedis</taxon>
        <taxon>Zarconia</taxon>
        <taxon>Zarconia navalis</taxon>
    </lineage>
</organism>
<dbReference type="PRINTS" id="PR00320">
    <property type="entry name" value="GPROTEINBRPT"/>
</dbReference>
<feature type="repeat" description="WD" evidence="3">
    <location>
        <begin position="1099"/>
        <end position="1133"/>
    </location>
</feature>
<keyword evidence="1 3" id="KW-0853">WD repeat</keyword>
<feature type="domain" description="Novel STAND NTPase 1" evidence="6">
    <location>
        <begin position="215"/>
        <end position="626"/>
    </location>
</feature>
<feature type="repeat" description="WD" evidence="3">
    <location>
        <begin position="1181"/>
        <end position="1215"/>
    </location>
</feature>
<dbReference type="SUPFAM" id="SSF50978">
    <property type="entry name" value="WD40 repeat-like"/>
    <property type="match status" value="2"/>
</dbReference>
<feature type="repeat" description="WD" evidence="3">
    <location>
        <begin position="969"/>
        <end position="1003"/>
    </location>
</feature>
<dbReference type="PANTHER" id="PTHR22847:SF637">
    <property type="entry name" value="WD REPEAT DOMAIN 5B"/>
    <property type="match status" value="1"/>
</dbReference>
<keyword evidence="8" id="KW-1185">Reference proteome</keyword>
<dbReference type="Proteomes" id="UP000621799">
    <property type="component" value="Unassembled WGS sequence"/>
</dbReference>
<dbReference type="Pfam" id="PF13365">
    <property type="entry name" value="Trypsin_2"/>
    <property type="match status" value="1"/>
</dbReference>
<dbReference type="InterPro" id="IPR019734">
    <property type="entry name" value="TPR_rpt"/>
</dbReference>
<dbReference type="Pfam" id="PF00400">
    <property type="entry name" value="WD40"/>
    <property type="match status" value="11"/>
</dbReference>
<keyword evidence="2" id="KW-0677">Repeat</keyword>
<reference evidence="7" key="1">
    <citation type="submission" date="2020-10" db="EMBL/GenBank/DDBJ databases">
        <authorList>
            <person name="Castelo-Branco R."/>
            <person name="Eusebio N."/>
            <person name="Adriana R."/>
            <person name="Vieira A."/>
            <person name="Brugerolle De Fraissinette N."/>
            <person name="Rezende De Castro R."/>
            <person name="Schneider M.P."/>
            <person name="Vasconcelos V."/>
            <person name="Leao P.N."/>
        </authorList>
    </citation>
    <scope>NUCLEOTIDE SEQUENCE</scope>
    <source>
        <strain evidence="7">LEGE 11467</strain>
    </source>
</reference>
<feature type="repeat" description="WD" evidence="3">
    <location>
        <begin position="1058"/>
        <end position="1092"/>
    </location>
</feature>
<evidence type="ECO:0000256" key="1">
    <source>
        <dbReference type="ARBA" id="ARBA00022574"/>
    </source>
</evidence>
<dbReference type="InterPro" id="IPR049052">
    <property type="entry name" value="nSTAND1"/>
</dbReference>
<feature type="repeat" description="WD" evidence="3">
    <location>
        <begin position="888"/>
        <end position="919"/>
    </location>
</feature>
<dbReference type="PROSITE" id="PS50082">
    <property type="entry name" value="WD_REPEATS_2"/>
    <property type="match status" value="10"/>
</dbReference>
<dbReference type="EMBL" id="JADEXN010000028">
    <property type="protein sequence ID" value="MBE9039733.1"/>
    <property type="molecule type" value="Genomic_DNA"/>
</dbReference>
<dbReference type="SUPFAM" id="SSF50494">
    <property type="entry name" value="Trypsin-like serine proteases"/>
    <property type="match status" value="1"/>
</dbReference>
<evidence type="ECO:0000256" key="5">
    <source>
        <dbReference type="SAM" id="MobiDB-lite"/>
    </source>
</evidence>
<feature type="repeat" description="WD" evidence="3">
    <location>
        <begin position="767"/>
        <end position="799"/>
    </location>
</feature>
<feature type="repeat" description="WD" evidence="3">
    <location>
        <begin position="854"/>
        <end position="881"/>
    </location>
</feature>
<dbReference type="RefSeq" id="WP_264319995.1">
    <property type="nucleotide sequence ID" value="NZ_JADEXN010000028.1"/>
</dbReference>
<feature type="repeat" description="TPR" evidence="4">
    <location>
        <begin position="1289"/>
        <end position="1322"/>
    </location>
</feature>
<evidence type="ECO:0000256" key="2">
    <source>
        <dbReference type="ARBA" id="ARBA00022737"/>
    </source>
</evidence>
<dbReference type="Gene3D" id="2.130.10.10">
    <property type="entry name" value="YVTN repeat-like/Quinoprotein amine dehydrogenase"/>
    <property type="match status" value="2"/>
</dbReference>
<sequence>MASQLESSVVRIYANSGKVIGAGFLVSPQHILTCSHVVAFALGIRADSTHIPTAEVSLDFPRVAPGQKLKAKVIFWLPVNPQESVEDIAALKLTSPLPEAVRPSRLVTAEDLWGHGFRVLGFPEGKPNGAWASGTFRGGIANGWVQLEDLKQSGYRLEEGFSGAPVWDEELQGVAGMAVAADKQRPEAKAAFIIPANVLVSAWDVLRERAILPCPYRGLFAFREEDSRFFFGREVFAEQLVAAVERQSLVAVIGASGSGKSSVVFAGLIPRLRQQGNWLIESFRPKANPIEELAAVLVRLREPNESKIRQDIDAGDLAKQLREGSLTVGTLTSRILEENGNASGFVLIVDQFEELYTLCPKSPKQQQFLDLLLEAANQTCNLTLVLTLRADFFGYALSYRPFADALQNADVKLGPMNPEELRQIVEEPAKLLGVQIEAGLTERILQAVQASPGNLPLLEFALTQLWEKQEGGELTHEAYEAIGGVEKALANHAEAIYERLDDADKERAQRIFIQLVRPGEGTEDTRRLATREEVGEENWDLVTRLADARLVVTGSGRDDGDGVKSDTQSSITDDSFPMTHSVEIVHEALIREWGTLRRWMSANRDFRVWQERLKGRMGEWERHQCQDNALLQGAALGEAKEWLGKRETELSPSQRNFIRQSWQRQKQRSRRTISLLATGLVAVFLLAIGVGVQWQRAVAGEKNANMRARIATLDERWNSNKSVDVLLDGMALANELKEADWATSDTRIRGAGMLQQMVEGIGESNRLEGHDRHVNSVAFSPDGKTIASGSSDNTVKLWKADGTLLRTLEGHSDGVNSVAFSPDGKTIASGSGVTVKLWKADGTLLRTLEIHGWVSSVAFSPDGKTLASASWDNMVKLWKIDGTLLRTLVGHGYRVNSVAFSPDGKTIVSGSGDNTMKLWTRGGTLLGTLVSDIGSYKGVTFSPDGKTLAFGNRNMVKLWKTHRTLLETLGSHSDRVNSIAFSSDGQTLASGGDDQAVKLWKVDGTLLRTLGGHRGTFGSLDTRRVSSVAFSPDDQTLASGNRNMVKLWKADGTLLRTLKGHGGRVNSVTFSPDGQTLASGSWDSTVKLWKVDGTLLRTLEGHGERVSSVAFSPDGKTLASGSGDNTVKLWRVDGTLLRTLEGHGEEVNSVAFNLDGKTLASGSGDNTVKLWRVDGTLLRTLEGHGGRVNSVAFSPDGQTLASGSWDSTVKLWKVDGTLLRTLEDRSEGVNSVAFSPDGKTLASASLNRKVKLWLDLEAILAAGCHGVRDYLRNNSNVEEDDRDLCNVEASAWVIEGKRLVKAGDLEEAKIEFQKILELNSYIDLNPDTEVMDKNP</sequence>
<evidence type="ECO:0000313" key="8">
    <source>
        <dbReference type="Proteomes" id="UP000621799"/>
    </source>
</evidence>
<dbReference type="PROSITE" id="PS50005">
    <property type="entry name" value="TPR"/>
    <property type="match status" value="1"/>
</dbReference>
<evidence type="ECO:0000256" key="4">
    <source>
        <dbReference type="PROSITE-ProRule" id="PRU00339"/>
    </source>
</evidence>
<dbReference type="InterPro" id="IPR027417">
    <property type="entry name" value="P-loop_NTPase"/>
</dbReference>
<dbReference type="InterPro" id="IPR009003">
    <property type="entry name" value="Peptidase_S1_PA"/>
</dbReference>
<dbReference type="InterPro" id="IPR015943">
    <property type="entry name" value="WD40/YVTN_repeat-like_dom_sf"/>
</dbReference>
<dbReference type="CDD" id="cd00200">
    <property type="entry name" value="WD40"/>
    <property type="match status" value="1"/>
</dbReference>
<dbReference type="PANTHER" id="PTHR22847">
    <property type="entry name" value="WD40 REPEAT PROTEIN"/>
    <property type="match status" value="1"/>
</dbReference>
<evidence type="ECO:0000313" key="7">
    <source>
        <dbReference type="EMBL" id="MBE9039733.1"/>
    </source>
</evidence>
<keyword evidence="4" id="KW-0802">TPR repeat</keyword>
<dbReference type="Pfam" id="PF20703">
    <property type="entry name" value="nSTAND1"/>
    <property type="match status" value="1"/>
</dbReference>
<dbReference type="InterPro" id="IPR036322">
    <property type="entry name" value="WD40_repeat_dom_sf"/>
</dbReference>
<feature type="repeat" description="WD" evidence="3">
    <location>
        <begin position="1140"/>
        <end position="1174"/>
    </location>
</feature>
<gene>
    <name evidence="7" type="ORF">IQ235_02865</name>
</gene>
<evidence type="ECO:0000259" key="6">
    <source>
        <dbReference type="Pfam" id="PF20703"/>
    </source>
</evidence>
<dbReference type="Gene3D" id="3.40.50.300">
    <property type="entry name" value="P-loop containing nucleotide triphosphate hydrolases"/>
    <property type="match status" value="1"/>
</dbReference>
<protein>
    <submittedName>
        <fullName evidence="7">PD40 domain-containing protein</fullName>
    </submittedName>
</protein>
<dbReference type="Pfam" id="PF07676">
    <property type="entry name" value="PD40"/>
    <property type="match status" value="1"/>
</dbReference>
<proteinExistence type="predicted"/>
<name>A0A928VX23_9CYAN</name>